<organism evidence="2 3">
    <name type="scientific">Verticillium nonalfalfae</name>
    <dbReference type="NCBI Taxonomy" id="1051616"/>
    <lineage>
        <taxon>Eukaryota</taxon>
        <taxon>Fungi</taxon>
        <taxon>Dikarya</taxon>
        <taxon>Ascomycota</taxon>
        <taxon>Pezizomycotina</taxon>
        <taxon>Sordariomycetes</taxon>
        <taxon>Hypocreomycetidae</taxon>
        <taxon>Glomerellales</taxon>
        <taxon>Plectosphaerellaceae</taxon>
        <taxon>Verticillium</taxon>
    </lineage>
</organism>
<gene>
    <name evidence="2" type="ORF">D7B24_003605</name>
</gene>
<dbReference type="InterPro" id="IPR008030">
    <property type="entry name" value="NmrA-like"/>
</dbReference>
<dbReference type="GeneID" id="39607294"/>
<protein>
    <recommendedName>
        <fullName evidence="1">NmrA-like domain-containing protein</fullName>
    </recommendedName>
</protein>
<proteinExistence type="predicted"/>
<keyword evidence="3" id="KW-1185">Reference proteome</keyword>
<dbReference type="Pfam" id="PF05368">
    <property type="entry name" value="NmrA"/>
    <property type="match status" value="1"/>
</dbReference>
<dbReference type="STRING" id="1051616.A0A3M9YEQ0"/>
<feature type="domain" description="NmrA-like" evidence="1">
    <location>
        <begin position="13"/>
        <end position="76"/>
    </location>
</feature>
<sequence length="93" mass="10501">MRPLATQGILARVYQSDGKAEVEEYARRVGKLATFFLPGIYMDSLIKSFRQNPPGSPWVFAPPMSETAPLPFLDEATAWVNFLKRNEALKDLK</sequence>
<dbReference type="Gene3D" id="3.90.25.10">
    <property type="entry name" value="UDP-galactose 4-epimerase, domain 1"/>
    <property type="match status" value="1"/>
</dbReference>
<reference evidence="2 3" key="1">
    <citation type="submission" date="2018-10" db="EMBL/GenBank/DDBJ databases">
        <title>Genome sequence of Verticillium nonalfalfae VnAa140.</title>
        <authorList>
            <person name="Stajich J.E."/>
            <person name="Kasson M.T."/>
        </authorList>
    </citation>
    <scope>NUCLEOTIDE SEQUENCE [LARGE SCALE GENOMIC DNA]</scope>
    <source>
        <strain evidence="2 3">VnAa140</strain>
    </source>
</reference>
<dbReference type="AlphaFoldDB" id="A0A3M9YEQ0"/>
<dbReference type="RefSeq" id="XP_028497211.1">
    <property type="nucleotide sequence ID" value="XM_028637792.1"/>
</dbReference>
<dbReference type="EMBL" id="RBVV01000020">
    <property type="protein sequence ID" value="RNJ59053.1"/>
    <property type="molecule type" value="Genomic_DNA"/>
</dbReference>
<comment type="caution">
    <text evidence="2">The sequence shown here is derived from an EMBL/GenBank/DDBJ whole genome shotgun (WGS) entry which is preliminary data.</text>
</comment>
<evidence type="ECO:0000313" key="2">
    <source>
        <dbReference type="EMBL" id="RNJ59053.1"/>
    </source>
</evidence>
<accession>A0A3M9YEQ0</accession>
<dbReference type="Proteomes" id="UP000267145">
    <property type="component" value="Unassembled WGS sequence"/>
</dbReference>
<evidence type="ECO:0000313" key="3">
    <source>
        <dbReference type="Proteomes" id="UP000267145"/>
    </source>
</evidence>
<name>A0A3M9YEQ0_9PEZI</name>
<evidence type="ECO:0000259" key="1">
    <source>
        <dbReference type="Pfam" id="PF05368"/>
    </source>
</evidence>
<dbReference type="Gene3D" id="3.40.50.720">
    <property type="entry name" value="NAD(P)-binding Rossmann-like Domain"/>
    <property type="match status" value="1"/>
</dbReference>